<organism evidence="2 3">
    <name type="scientific">Nocardioides szechwanensis</name>
    <dbReference type="NCBI Taxonomy" id="1005944"/>
    <lineage>
        <taxon>Bacteria</taxon>
        <taxon>Bacillati</taxon>
        <taxon>Actinomycetota</taxon>
        <taxon>Actinomycetes</taxon>
        <taxon>Propionibacteriales</taxon>
        <taxon>Nocardioidaceae</taxon>
        <taxon>Nocardioides</taxon>
    </lineage>
</organism>
<dbReference type="Proteomes" id="UP000199004">
    <property type="component" value="Unassembled WGS sequence"/>
</dbReference>
<keyword evidence="1" id="KW-1133">Transmembrane helix</keyword>
<protein>
    <submittedName>
        <fullName evidence="2">Uncharacterized protein</fullName>
    </submittedName>
</protein>
<dbReference type="AlphaFoldDB" id="A0A1G9UTM2"/>
<dbReference type="OrthoDB" id="3788702at2"/>
<proteinExistence type="predicted"/>
<dbReference type="RefSeq" id="WP_091021652.1">
    <property type="nucleotide sequence ID" value="NZ_BKAE01000004.1"/>
</dbReference>
<keyword evidence="1" id="KW-0812">Transmembrane</keyword>
<dbReference type="EMBL" id="FNIC01000001">
    <property type="protein sequence ID" value="SDM63250.1"/>
    <property type="molecule type" value="Genomic_DNA"/>
</dbReference>
<evidence type="ECO:0000313" key="3">
    <source>
        <dbReference type="Proteomes" id="UP000199004"/>
    </source>
</evidence>
<reference evidence="2 3" key="1">
    <citation type="submission" date="2016-10" db="EMBL/GenBank/DDBJ databases">
        <authorList>
            <person name="de Groot N.N."/>
        </authorList>
    </citation>
    <scope>NUCLEOTIDE SEQUENCE [LARGE SCALE GENOMIC DNA]</scope>
    <source>
        <strain evidence="2 3">CGMCC 1.11147</strain>
    </source>
</reference>
<accession>A0A1G9UTM2</accession>
<keyword evidence="3" id="KW-1185">Reference proteome</keyword>
<dbReference type="STRING" id="1005944.SAMN05192576_0544"/>
<keyword evidence="1" id="KW-0472">Membrane</keyword>
<gene>
    <name evidence="2" type="ORF">SAMN05192576_0544</name>
</gene>
<sequence length="186" mass="19333">MTQPPTPPYGAPPRERRRRPSAWWFAVGGTLVLVAIVVFVALFAWTLTGFLDTDATVDADGRPETIRLEGDDRRMLWLEDGVAQTCTVADPDTGVEVSTRSVGGDYNRSEGGSDWTGSVTFAPGSGSVEITCTGGGTVIVGPAPAIGSFVVGLLATIFIPLLLGGTGLVVLIVTGVLFATGRPRAG</sequence>
<feature type="transmembrane region" description="Helical" evidence="1">
    <location>
        <begin position="146"/>
        <end position="179"/>
    </location>
</feature>
<evidence type="ECO:0000256" key="1">
    <source>
        <dbReference type="SAM" id="Phobius"/>
    </source>
</evidence>
<name>A0A1G9UTM2_9ACTN</name>
<feature type="transmembrane region" description="Helical" evidence="1">
    <location>
        <begin position="22"/>
        <end position="45"/>
    </location>
</feature>
<evidence type="ECO:0000313" key="2">
    <source>
        <dbReference type="EMBL" id="SDM63250.1"/>
    </source>
</evidence>